<dbReference type="EMBL" id="VORZ01000001">
    <property type="protein sequence ID" value="TXD98566.1"/>
    <property type="molecule type" value="Genomic_DNA"/>
</dbReference>
<name>A0A5C7AA84_9GAMM</name>
<evidence type="ECO:0000259" key="1">
    <source>
        <dbReference type="Pfam" id="PF00535"/>
    </source>
</evidence>
<organism evidence="2 3">
    <name type="scientific">Psychrobacter frigidicola</name>
    <dbReference type="NCBI Taxonomy" id="45611"/>
    <lineage>
        <taxon>Bacteria</taxon>
        <taxon>Pseudomonadati</taxon>
        <taxon>Pseudomonadota</taxon>
        <taxon>Gammaproteobacteria</taxon>
        <taxon>Moraxellales</taxon>
        <taxon>Moraxellaceae</taxon>
        <taxon>Psychrobacter</taxon>
    </lineage>
</organism>
<dbReference type="AlphaFoldDB" id="A0A5C7AA84"/>
<dbReference type="PANTHER" id="PTHR22916">
    <property type="entry name" value="GLYCOSYLTRANSFERASE"/>
    <property type="match status" value="1"/>
</dbReference>
<keyword evidence="2" id="KW-0808">Transferase</keyword>
<accession>A0A5C7AA84</accession>
<dbReference type="PANTHER" id="PTHR22916:SF3">
    <property type="entry name" value="UDP-GLCNAC:BETAGAL BETA-1,3-N-ACETYLGLUCOSAMINYLTRANSFERASE-LIKE PROTEIN 1"/>
    <property type="match status" value="1"/>
</dbReference>
<dbReference type="CDD" id="cd00761">
    <property type="entry name" value="Glyco_tranf_GTA_type"/>
    <property type="match status" value="1"/>
</dbReference>
<comment type="caution">
    <text evidence="2">The sequence shown here is derived from an EMBL/GenBank/DDBJ whole genome shotgun (WGS) entry which is preliminary data.</text>
</comment>
<proteinExistence type="predicted"/>
<sequence>MYISIGISFFNDEKYLEDAICSVLAQTHPYWELILIDDGSTDRSLEIAKSYEEKDSRIRVLSDGENKRLAARLNQVILASKYDYIARMDADDLMSNDRLEKQLNILEKNSAIDLVTTGCLTIGEDNELTGVRLGKNYQMDAEMILNGLTNLLHASLLARKSWCVRNKYNENRVIAQDFELWLKSAKNNDLNYIVIEEPLYWYRVAENVTITKLIKGYNTQIEVINNSYKDVITKSKKNKIINKFQLKKLIVKSLNKFGLLKLLLLLRSDKYSQEDLDYYKKNIIEIKKMRVL</sequence>
<dbReference type="GO" id="GO:0016758">
    <property type="term" value="F:hexosyltransferase activity"/>
    <property type="evidence" value="ECO:0007669"/>
    <property type="project" value="UniProtKB-ARBA"/>
</dbReference>
<dbReference type="Proteomes" id="UP000321903">
    <property type="component" value="Unassembled WGS sequence"/>
</dbReference>
<protein>
    <submittedName>
        <fullName evidence="2">Glycosyltransferase family 2 protein</fullName>
    </submittedName>
</protein>
<reference evidence="2 3" key="1">
    <citation type="submission" date="2019-08" db="EMBL/GenBank/DDBJ databases">
        <title>Genome sequence of Psychrobacter frigidicola ACAM304 (type strain).</title>
        <authorList>
            <person name="Bowman J.P."/>
        </authorList>
    </citation>
    <scope>NUCLEOTIDE SEQUENCE [LARGE SCALE GENOMIC DNA]</scope>
    <source>
        <strain evidence="2 3">ACAM 304</strain>
    </source>
</reference>
<dbReference type="Gene3D" id="3.90.550.10">
    <property type="entry name" value="Spore Coat Polysaccharide Biosynthesis Protein SpsA, Chain A"/>
    <property type="match status" value="1"/>
</dbReference>
<evidence type="ECO:0000313" key="3">
    <source>
        <dbReference type="Proteomes" id="UP000321903"/>
    </source>
</evidence>
<keyword evidence="3" id="KW-1185">Reference proteome</keyword>
<feature type="domain" description="Glycosyltransferase 2-like" evidence="1">
    <location>
        <begin position="4"/>
        <end position="115"/>
    </location>
</feature>
<gene>
    <name evidence="2" type="ORF">ES754_00385</name>
</gene>
<dbReference type="Pfam" id="PF00535">
    <property type="entry name" value="Glycos_transf_2"/>
    <property type="match status" value="1"/>
</dbReference>
<dbReference type="SUPFAM" id="SSF53448">
    <property type="entry name" value="Nucleotide-diphospho-sugar transferases"/>
    <property type="match status" value="1"/>
</dbReference>
<evidence type="ECO:0000313" key="2">
    <source>
        <dbReference type="EMBL" id="TXD98566.1"/>
    </source>
</evidence>
<dbReference type="OrthoDB" id="9801954at2"/>
<dbReference type="InterPro" id="IPR029044">
    <property type="entry name" value="Nucleotide-diphossugar_trans"/>
</dbReference>
<dbReference type="InterPro" id="IPR001173">
    <property type="entry name" value="Glyco_trans_2-like"/>
</dbReference>